<reference evidence="2 3" key="1">
    <citation type="submission" date="2022-03" db="EMBL/GenBank/DDBJ databases">
        <title>Genome data of Colletotrichum spp.</title>
        <authorList>
            <person name="Utami Y.D."/>
            <person name="Hiruma K."/>
        </authorList>
    </citation>
    <scope>NUCLEOTIDE SEQUENCE [LARGE SCALE GENOMIC DNA]</scope>
    <source>
        <strain evidence="2 3">MAFF 239500</strain>
    </source>
</reference>
<keyword evidence="3" id="KW-1185">Reference proteome</keyword>
<name>A0AA37UJ16_9PEZI</name>
<evidence type="ECO:0000256" key="1">
    <source>
        <dbReference type="SAM" id="MobiDB-lite"/>
    </source>
</evidence>
<proteinExistence type="predicted"/>
<gene>
    <name evidence="2" type="ORF">ColSpa_09140</name>
</gene>
<dbReference type="EMBL" id="BQXU01000026">
    <property type="protein sequence ID" value="GKT48959.1"/>
    <property type="molecule type" value="Genomic_DNA"/>
</dbReference>
<comment type="caution">
    <text evidence="2">The sequence shown here is derived from an EMBL/GenBank/DDBJ whole genome shotgun (WGS) entry which is preliminary data.</text>
</comment>
<protein>
    <submittedName>
        <fullName evidence="2">Uncharacterized protein</fullName>
    </submittedName>
</protein>
<sequence>MANSPAARRLSPSLLSLPSRKQSQNPVVLDGDFSTKQQLNNSVNAVQGFYQALAKWETKKTNEQETIHLF</sequence>
<dbReference type="GeneID" id="73329942"/>
<evidence type="ECO:0000313" key="2">
    <source>
        <dbReference type="EMBL" id="GKT48959.1"/>
    </source>
</evidence>
<dbReference type="Proteomes" id="UP001055115">
    <property type="component" value="Unassembled WGS sequence"/>
</dbReference>
<evidence type="ECO:0000313" key="3">
    <source>
        <dbReference type="Proteomes" id="UP001055115"/>
    </source>
</evidence>
<organism evidence="2 3">
    <name type="scientific">Colletotrichum spaethianum</name>
    <dbReference type="NCBI Taxonomy" id="700344"/>
    <lineage>
        <taxon>Eukaryota</taxon>
        <taxon>Fungi</taxon>
        <taxon>Dikarya</taxon>
        <taxon>Ascomycota</taxon>
        <taxon>Pezizomycotina</taxon>
        <taxon>Sordariomycetes</taxon>
        <taxon>Hypocreomycetidae</taxon>
        <taxon>Glomerellales</taxon>
        <taxon>Glomerellaceae</taxon>
        <taxon>Colletotrichum</taxon>
        <taxon>Colletotrichum spaethianum species complex</taxon>
    </lineage>
</organism>
<accession>A0AA37UJ16</accession>
<dbReference type="RefSeq" id="XP_049131309.1">
    <property type="nucleotide sequence ID" value="XM_049275352.1"/>
</dbReference>
<dbReference type="AlphaFoldDB" id="A0AA37UJ16"/>
<feature type="region of interest" description="Disordered" evidence="1">
    <location>
        <begin position="1"/>
        <end position="27"/>
    </location>
</feature>
<feature type="compositionally biased region" description="Low complexity" evidence="1">
    <location>
        <begin position="1"/>
        <end position="20"/>
    </location>
</feature>